<gene>
    <name evidence="3" type="ORF">J2I47_15515</name>
</gene>
<evidence type="ECO:0000256" key="1">
    <source>
        <dbReference type="SAM" id="MobiDB-lite"/>
    </source>
</evidence>
<accession>A0A939GIQ1</accession>
<dbReference type="Proteomes" id="UP000664034">
    <property type="component" value="Unassembled WGS sequence"/>
</dbReference>
<dbReference type="EMBL" id="JAFMYV010000007">
    <property type="protein sequence ID" value="MBO0937964.1"/>
    <property type="molecule type" value="Genomic_DNA"/>
</dbReference>
<dbReference type="AlphaFoldDB" id="A0A939GIQ1"/>
<feature type="compositionally biased region" description="Pro residues" evidence="1">
    <location>
        <begin position="61"/>
        <end position="70"/>
    </location>
</feature>
<feature type="region of interest" description="Disordered" evidence="1">
    <location>
        <begin position="1"/>
        <end position="76"/>
    </location>
</feature>
<dbReference type="InterPro" id="IPR026444">
    <property type="entry name" value="Secre_tail"/>
</dbReference>
<feature type="domain" description="Secretion system C-terminal sorting" evidence="2">
    <location>
        <begin position="172"/>
        <end position="248"/>
    </location>
</feature>
<comment type="caution">
    <text evidence="3">The sequence shown here is derived from an EMBL/GenBank/DDBJ whole genome shotgun (WGS) entry which is preliminary data.</text>
</comment>
<protein>
    <submittedName>
        <fullName evidence="3">T9SS type A sorting domain-containing protein</fullName>
    </submittedName>
</protein>
<evidence type="ECO:0000259" key="2">
    <source>
        <dbReference type="Pfam" id="PF18962"/>
    </source>
</evidence>
<reference evidence="3" key="1">
    <citation type="submission" date="2021-03" db="EMBL/GenBank/DDBJ databases">
        <title>Fibrella sp. HMF5335 genome sequencing and assembly.</title>
        <authorList>
            <person name="Kang H."/>
            <person name="Kim H."/>
            <person name="Bae S."/>
            <person name="Joh K."/>
        </authorList>
    </citation>
    <scope>NUCLEOTIDE SEQUENCE</scope>
    <source>
        <strain evidence="3">HMF5335</strain>
    </source>
</reference>
<organism evidence="3 4">
    <name type="scientific">Fibrella rubiginis</name>
    <dbReference type="NCBI Taxonomy" id="2817060"/>
    <lineage>
        <taxon>Bacteria</taxon>
        <taxon>Pseudomonadati</taxon>
        <taxon>Bacteroidota</taxon>
        <taxon>Cytophagia</taxon>
        <taxon>Cytophagales</taxon>
        <taxon>Spirosomataceae</taxon>
        <taxon>Fibrella</taxon>
    </lineage>
</organism>
<dbReference type="NCBIfam" id="TIGR04183">
    <property type="entry name" value="Por_Secre_tail"/>
    <property type="match status" value="1"/>
</dbReference>
<evidence type="ECO:0000313" key="4">
    <source>
        <dbReference type="Proteomes" id="UP000664034"/>
    </source>
</evidence>
<sequence length="255" mass="28931">MEGKYAQEGKGGPSGRVGVQEDRVILRNRNGMNRTEVETIETRPDDNNTDRRVEGYAYKAPRPPRPPRAPRPLRGNVDTNVDVYIDDSSMAHFDTLGRQLRRLRLDRRKMDSLASGLRRFQYNFRRDFQPMVDQLNRGDWAADLEGQLARPFEAWNRSGANQPSTVRGLDAYPSNPDRNMLNVRFNAPAKGDVSIVVTNPKGKEVAHRELKDFAGEFVGQVDLGRKAEGVYFVTVTQNDDGAVRRVMIRKDESAK</sequence>
<feature type="compositionally biased region" description="Basic and acidic residues" evidence="1">
    <location>
        <begin position="35"/>
        <end position="54"/>
    </location>
</feature>
<dbReference type="Pfam" id="PF18962">
    <property type="entry name" value="Por_Secre_tail"/>
    <property type="match status" value="1"/>
</dbReference>
<evidence type="ECO:0000313" key="3">
    <source>
        <dbReference type="EMBL" id="MBO0937964.1"/>
    </source>
</evidence>
<proteinExistence type="predicted"/>
<keyword evidence="4" id="KW-1185">Reference proteome</keyword>
<name>A0A939GIQ1_9BACT</name>